<evidence type="ECO:0000256" key="7">
    <source>
        <dbReference type="ARBA" id="ARBA00023136"/>
    </source>
</evidence>
<feature type="transmembrane region" description="Helical" evidence="8">
    <location>
        <begin position="58"/>
        <end position="76"/>
    </location>
</feature>
<dbReference type="InterPro" id="IPR050133">
    <property type="entry name" value="NqrDE/RnfAE_oxidrdctase"/>
</dbReference>
<comment type="subcellular location">
    <subcellularLocation>
        <location evidence="1">Endomembrane system</location>
        <topology evidence="1">Multi-pass membrane protein</topology>
    </subcellularLocation>
</comment>
<dbReference type="PANTHER" id="PTHR30335:SF0">
    <property type="entry name" value="ION-TRANSLOCATING OXIDOREDUCTASE COMPLEX SUBUNIT A"/>
    <property type="match status" value="1"/>
</dbReference>
<keyword evidence="4 8" id="KW-0812">Transmembrane</keyword>
<gene>
    <name evidence="9" type="ORF">KSS95_08795</name>
</gene>
<sequence>MSDYVLVLVSAALVNHLALLGEPVGRARVHLLGLCAGLMLLALPIGLLLPAAWRDLQLLLLLPLLGALAWVLPTLLGRWRPDWPVDGLRPLLMGNAVVLGLLLQLASDASSIGQALSYSVGAALGFWLALVLFADLRVRSRHPDLPLALRGLPIELIGAGVMVMAFSGFNGLFTQ</sequence>
<dbReference type="Proteomes" id="UP001047646">
    <property type="component" value="Chromosome"/>
</dbReference>
<evidence type="ECO:0000256" key="6">
    <source>
        <dbReference type="ARBA" id="ARBA00022989"/>
    </source>
</evidence>
<dbReference type="PANTHER" id="PTHR30335">
    <property type="entry name" value="INTEGRAL MEMBRANE PROTEIN OF SOXR-REDUCING COMPLEX"/>
    <property type="match status" value="1"/>
</dbReference>
<keyword evidence="7 8" id="KW-0472">Membrane</keyword>
<dbReference type="InterPro" id="IPR003667">
    <property type="entry name" value="NqrDE/RnfAE"/>
</dbReference>
<feature type="transmembrane region" description="Helical" evidence="8">
    <location>
        <begin position="115"/>
        <end position="134"/>
    </location>
</feature>
<keyword evidence="2" id="KW-0813">Transport</keyword>
<proteinExistence type="predicted"/>
<dbReference type="RefSeq" id="WP_217853319.1">
    <property type="nucleotide sequence ID" value="NZ_CP077073.1"/>
</dbReference>
<keyword evidence="10" id="KW-1185">Reference proteome</keyword>
<keyword evidence="3" id="KW-1003">Cell membrane</keyword>
<feature type="transmembrane region" description="Helical" evidence="8">
    <location>
        <begin position="154"/>
        <end position="173"/>
    </location>
</feature>
<evidence type="ECO:0000256" key="8">
    <source>
        <dbReference type="SAM" id="Phobius"/>
    </source>
</evidence>
<keyword evidence="3" id="KW-0997">Cell inner membrane</keyword>
<evidence type="ECO:0000256" key="4">
    <source>
        <dbReference type="ARBA" id="ARBA00022692"/>
    </source>
</evidence>
<reference evidence="9" key="1">
    <citation type="journal article" date="2021" name="Microorganisms">
        <title>The Ever-Expanding Pseudomonas Genus: Description of 43 New Species and Partition of the Pseudomonas putida Group.</title>
        <authorList>
            <person name="Girard L."/>
            <person name="Lood C."/>
            <person name="Hofte M."/>
            <person name="Vandamme P."/>
            <person name="Rokni-Zadeh H."/>
            <person name="van Noort V."/>
            <person name="Lavigne R."/>
            <person name="De Mot R."/>
        </authorList>
    </citation>
    <scope>NUCLEOTIDE SEQUENCE</scope>
    <source>
        <strain evidence="9">COW39</strain>
    </source>
</reference>
<evidence type="ECO:0000313" key="9">
    <source>
        <dbReference type="EMBL" id="QXH36908.1"/>
    </source>
</evidence>
<evidence type="ECO:0000256" key="1">
    <source>
        <dbReference type="ARBA" id="ARBA00004127"/>
    </source>
</evidence>
<name>A0ABX8MDI5_9PSED</name>
<evidence type="ECO:0000313" key="10">
    <source>
        <dbReference type="Proteomes" id="UP001047646"/>
    </source>
</evidence>
<keyword evidence="5" id="KW-1278">Translocase</keyword>
<accession>A0ABX8MDI5</accession>
<protein>
    <submittedName>
        <fullName evidence="9">Electron transporter RnfA</fullName>
    </submittedName>
</protein>
<keyword evidence="6 8" id="KW-1133">Transmembrane helix</keyword>
<dbReference type="Pfam" id="PF02508">
    <property type="entry name" value="Rnf-Nqr"/>
    <property type="match status" value="1"/>
</dbReference>
<evidence type="ECO:0000256" key="5">
    <source>
        <dbReference type="ARBA" id="ARBA00022967"/>
    </source>
</evidence>
<organism evidence="9 10">
    <name type="scientific">Pseudomonas muyukensis</name>
    <dbReference type="NCBI Taxonomy" id="2842357"/>
    <lineage>
        <taxon>Bacteria</taxon>
        <taxon>Pseudomonadati</taxon>
        <taxon>Pseudomonadota</taxon>
        <taxon>Gammaproteobacteria</taxon>
        <taxon>Pseudomonadales</taxon>
        <taxon>Pseudomonadaceae</taxon>
        <taxon>Pseudomonas</taxon>
    </lineage>
</organism>
<feature type="transmembrane region" description="Helical" evidence="8">
    <location>
        <begin position="31"/>
        <end position="51"/>
    </location>
</feature>
<evidence type="ECO:0000256" key="2">
    <source>
        <dbReference type="ARBA" id="ARBA00022448"/>
    </source>
</evidence>
<evidence type="ECO:0000256" key="3">
    <source>
        <dbReference type="ARBA" id="ARBA00022519"/>
    </source>
</evidence>
<dbReference type="EMBL" id="CP077073">
    <property type="protein sequence ID" value="QXH36908.1"/>
    <property type="molecule type" value="Genomic_DNA"/>
</dbReference>